<name>A0ABU0G6G5_9HYPH</name>
<dbReference type="Proteomes" id="UP001238496">
    <property type="component" value="Unassembled WGS sequence"/>
</dbReference>
<comment type="caution">
    <text evidence="1">The sequence shown here is derived from an EMBL/GenBank/DDBJ whole genome shotgun (WGS) entry which is preliminary data.</text>
</comment>
<evidence type="ECO:0000313" key="1">
    <source>
        <dbReference type="EMBL" id="MDQ0420912.1"/>
    </source>
</evidence>
<accession>A0ABU0G6G5</accession>
<keyword evidence="2" id="KW-1185">Reference proteome</keyword>
<protein>
    <submittedName>
        <fullName evidence="1">Uncharacterized protein</fullName>
    </submittedName>
</protein>
<evidence type="ECO:0000313" key="2">
    <source>
        <dbReference type="Proteomes" id="UP001238496"/>
    </source>
</evidence>
<dbReference type="EMBL" id="JAUSUW010000005">
    <property type="protein sequence ID" value="MDQ0420912.1"/>
    <property type="molecule type" value="Genomic_DNA"/>
</dbReference>
<proteinExistence type="predicted"/>
<reference evidence="1 2" key="1">
    <citation type="submission" date="2023-07" db="EMBL/GenBank/DDBJ databases">
        <title>Genomic Encyclopedia of Type Strains, Phase IV (KMG-IV): sequencing the most valuable type-strain genomes for metagenomic binning, comparative biology and taxonomic classification.</title>
        <authorList>
            <person name="Goeker M."/>
        </authorList>
    </citation>
    <scope>NUCLEOTIDE SEQUENCE [LARGE SCALE GENOMIC DNA]</scope>
    <source>
        <strain evidence="1 2">DSM 1111</strain>
    </source>
</reference>
<gene>
    <name evidence="1" type="ORF">J2045_001939</name>
</gene>
<sequence>MPDEPHQRAPVSGNSDLAPLLVDTTVSAHPCQVF</sequence>
<organism evidence="1 2">
    <name type="scientific">Peteryoungia aggregata LMG 23059</name>
    <dbReference type="NCBI Taxonomy" id="1368425"/>
    <lineage>
        <taxon>Bacteria</taxon>
        <taxon>Pseudomonadati</taxon>
        <taxon>Pseudomonadota</taxon>
        <taxon>Alphaproteobacteria</taxon>
        <taxon>Hyphomicrobiales</taxon>
        <taxon>Rhizobiaceae</taxon>
        <taxon>Peteryoungia</taxon>
    </lineage>
</organism>